<evidence type="ECO:0000256" key="1">
    <source>
        <dbReference type="ARBA" id="ARBA00001936"/>
    </source>
</evidence>
<comment type="cofactor">
    <cofactor evidence="2">
        <name>Mg(2+)</name>
        <dbReference type="ChEBI" id="CHEBI:18420"/>
    </cofactor>
</comment>
<protein>
    <recommendedName>
        <fullName evidence="4">protein-serine/threonine phosphatase</fullName>
        <ecNumber evidence="4">3.1.3.16</ecNumber>
    </recommendedName>
</protein>
<proteinExistence type="inferred from homology"/>
<comment type="similarity">
    <text evidence="3 9">Belongs to the PP2C family.</text>
</comment>
<sequence length="311" mass="33904">MGVTLSSPMTEKNTMFVENAAYRVGVSSMQGWRVSMEDAHAVHLEMPGDQSAAFFAVYDGHGGPSVAEFAGAHLDRFITSQESYKNGNIVAAIERAFMDVDSKMREDKSIVEEMSGSTANVVLIKNRFIYCGNAGDSRAIAFVAGETIPLSTDHKPNNPQEFRRINDAGGWVDANRVNGNLAVSRALGDFPFKAAPHKPQDEQQVTAFPDVRKDALTDQWQFIVLACDGIWDVMSSNEVGDFVKTRLSAGERPDSICEELMTHCLAPDVSGSQAGCDNMTVIIVELLKPRKPSNAGESQDAKRYNMASTDV</sequence>
<reference evidence="10 11" key="1">
    <citation type="submission" date="2020-02" db="EMBL/GenBank/DDBJ databases">
        <authorList>
            <person name="Ferguson B K."/>
        </authorList>
    </citation>
    <scope>NUCLEOTIDE SEQUENCE [LARGE SCALE GENOMIC DNA]</scope>
</reference>
<dbReference type="PANTHER" id="PTHR13832:SF565">
    <property type="entry name" value="AT28366P-RELATED"/>
    <property type="match status" value="1"/>
</dbReference>
<dbReference type="GO" id="GO:0004722">
    <property type="term" value="F:protein serine/threonine phosphatase activity"/>
    <property type="evidence" value="ECO:0007669"/>
    <property type="project" value="UniProtKB-EC"/>
</dbReference>
<evidence type="ECO:0000256" key="8">
    <source>
        <dbReference type="ARBA" id="ARBA00023211"/>
    </source>
</evidence>
<dbReference type="InterPro" id="IPR001932">
    <property type="entry name" value="PPM-type_phosphatase-like_dom"/>
</dbReference>
<organism evidence="10 11">
    <name type="scientific">Nesidiocoris tenuis</name>
    <dbReference type="NCBI Taxonomy" id="355587"/>
    <lineage>
        <taxon>Eukaryota</taxon>
        <taxon>Metazoa</taxon>
        <taxon>Ecdysozoa</taxon>
        <taxon>Arthropoda</taxon>
        <taxon>Hexapoda</taxon>
        <taxon>Insecta</taxon>
        <taxon>Pterygota</taxon>
        <taxon>Neoptera</taxon>
        <taxon>Paraneoptera</taxon>
        <taxon>Hemiptera</taxon>
        <taxon>Heteroptera</taxon>
        <taxon>Panheteroptera</taxon>
        <taxon>Cimicomorpha</taxon>
        <taxon>Miridae</taxon>
        <taxon>Dicyphina</taxon>
        <taxon>Nesidiocoris</taxon>
    </lineage>
</organism>
<dbReference type="AlphaFoldDB" id="A0A6H5HJA2"/>
<evidence type="ECO:0000256" key="3">
    <source>
        <dbReference type="ARBA" id="ARBA00006702"/>
    </source>
</evidence>
<dbReference type="SUPFAM" id="SSF81606">
    <property type="entry name" value="PP2C-like"/>
    <property type="match status" value="1"/>
</dbReference>
<dbReference type="InterPro" id="IPR000222">
    <property type="entry name" value="PP2C_BS"/>
</dbReference>
<comment type="cofactor">
    <cofactor evidence="1">
        <name>Mn(2+)</name>
        <dbReference type="ChEBI" id="CHEBI:29035"/>
    </cofactor>
</comment>
<evidence type="ECO:0000256" key="4">
    <source>
        <dbReference type="ARBA" id="ARBA00013081"/>
    </source>
</evidence>
<dbReference type="PANTHER" id="PTHR13832">
    <property type="entry name" value="PROTEIN PHOSPHATASE 2C"/>
    <property type="match status" value="1"/>
</dbReference>
<gene>
    <name evidence="10" type="ORF">NTEN_LOCUS22081</name>
</gene>
<evidence type="ECO:0000256" key="2">
    <source>
        <dbReference type="ARBA" id="ARBA00001946"/>
    </source>
</evidence>
<dbReference type="Gene3D" id="3.60.40.10">
    <property type="entry name" value="PPM-type phosphatase domain"/>
    <property type="match status" value="1"/>
</dbReference>
<keyword evidence="7 9" id="KW-0904">Protein phosphatase</keyword>
<keyword evidence="8" id="KW-0464">Manganese</keyword>
<dbReference type="FunFam" id="3.60.40.10:FF:000016">
    <property type="entry name" value="Protein phosphatase 2C"/>
    <property type="match status" value="1"/>
</dbReference>
<dbReference type="PROSITE" id="PS01032">
    <property type="entry name" value="PPM_1"/>
    <property type="match status" value="1"/>
</dbReference>
<dbReference type="InterPro" id="IPR036457">
    <property type="entry name" value="PPM-type-like_dom_sf"/>
</dbReference>
<dbReference type="Proteomes" id="UP000479000">
    <property type="component" value="Unassembled WGS sequence"/>
</dbReference>
<evidence type="ECO:0000256" key="6">
    <source>
        <dbReference type="ARBA" id="ARBA00022801"/>
    </source>
</evidence>
<evidence type="ECO:0000313" key="11">
    <source>
        <dbReference type="Proteomes" id="UP000479000"/>
    </source>
</evidence>
<keyword evidence="11" id="KW-1185">Reference proteome</keyword>
<evidence type="ECO:0000256" key="9">
    <source>
        <dbReference type="RuleBase" id="RU003465"/>
    </source>
</evidence>
<name>A0A6H5HJA2_9HEMI</name>
<keyword evidence="6 9" id="KW-0378">Hydrolase</keyword>
<dbReference type="Pfam" id="PF00481">
    <property type="entry name" value="PP2C"/>
    <property type="match status" value="1"/>
</dbReference>
<dbReference type="EMBL" id="CADCXU010032281">
    <property type="protein sequence ID" value="CAB0018172.1"/>
    <property type="molecule type" value="Genomic_DNA"/>
</dbReference>
<dbReference type="EC" id="3.1.3.16" evidence="4"/>
<dbReference type="PROSITE" id="PS51746">
    <property type="entry name" value="PPM_2"/>
    <property type="match status" value="1"/>
</dbReference>
<evidence type="ECO:0000313" key="10">
    <source>
        <dbReference type="EMBL" id="CAB0018172.1"/>
    </source>
</evidence>
<dbReference type="CDD" id="cd00143">
    <property type="entry name" value="PP2Cc"/>
    <property type="match status" value="1"/>
</dbReference>
<dbReference type="InterPro" id="IPR015655">
    <property type="entry name" value="PP2C"/>
</dbReference>
<evidence type="ECO:0000256" key="7">
    <source>
        <dbReference type="ARBA" id="ARBA00022912"/>
    </source>
</evidence>
<accession>A0A6H5HJA2</accession>
<evidence type="ECO:0000256" key="5">
    <source>
        <dbReference type="ARBA" id="ARBA00022723"/>
    </source>
</evidence>
<dbReference type="GO" id="GO:0046872">
    <property type="term" value="F:metal ion binding"/>
    <property type="evidence" value="ECO:0007669"/>
    <property type="project" value="UniProtKB-KW"/>
</dbReference>
<keyword evidence="5" id="KW-0479">Metal-binding</keyword>
<dbReference type="SMART" id="SM00332">
    <property type="entry name" value="PP2Cc"/>
    <property type="match status" value="1"/>
</dbReference>
<dbReference type="OrthoDB" id="10264738at2759"/>